<comment type="caution">
    <text evidence="1">The sequence shown here is derived from an EMBL/GenBank/DDBJ whole genome shotgun (WGS) entry which is preliminary data.</text>
</comment>
<dbReference type="AlphaFoldDB" id="A0A9W9UF80"/>
<evidence type="ECO:0000313" key="2">
    <source>
        <dbReference type="Proteomes" id="UP001147695"/>
    </source>
</evidence>
<name>A0A9W9UF80_PENBR</name>
<proteinExistence type="predicted"/>
<dbReference type="Proteomes" id="UP001147695">
    <property type="component" value="Unassembled WGS sequence"/>
</dbReference>
<reference evidence="1" key="2">
    <citation type="journal article" date="2023" name="IMA Fungus">
        <title>Comparative genomic study of the Penicillium genus elucidates a diverse pangenome and 15 lateral gene transfer events.</title>
        <authorList>
            <person name="Petersen C."/>
            <person name="Sorensen T."/>
            <person name="Nielsen M.R."/>
            <person name="Sondergaard T.E."/>
            <person name="Sorensen J.L."/>
            <person name="Fitzpatrick D.A."/>
            <person name="Frisvad J.C."/>
            <person name="Nielsen K.L."/>
        </authorList>
    </citation>
    <scope>NUCLEOTIDE SEQUENCE</scope>
    <source>
        <strain evidence="1">IBT 35673</strain>
    </source>
</reference>
<evidence type="ECO:0000313" key="1">
    <source>
        <dbReference type="EMBL" id="KAJ5338209.1"/>
    </source>
</evidence>
<dbReference type="EMBL" id="JAPZBQ010000003">
    <property type="protein sequence ID" value="KAJ5338209.1"/>
    <property type="molecule type" value="Genomic_DNA"/>
</dbReference>
<gene>
    <name evidence="1" type="ORF">N7452_004937</name>
</gene>
<sequence length="119" mass="13509">MRQAQGVEMGLEVVANEDDVRINELGQLSTACMPSFEGISLFPGQICGRVRDAGHMGEPAVNFLFWLHIAVYEDLPDEEVKSADRGKHRVTVRRFHRFACKHDRDLSSEEQTIMVSQTY</sequence>
<accession>A0A9W9UF80</accession>
<protein>
    <submittedName>
        <fullName evidence="1">Uncharacterized protein</fullName>
    </submittedName>
</protein>
<reference evidence="1" key="1">
    <citation type="submission" date="2022-12" db="EMBL/GenBank/DDBJ databases">
        <authorList>
            <person name="Petersen C."/>
        </authorList>
    </citation>
    <scope>NUCLEOTIDE SEQUENCE</scope>
    <source>
        <strain evidence="1">IBT 35673</strain>
    </source>
</reference>
<organism evidence="1 2">
    <name type="scientific">Penicillium brevicompactum</name>
    <dbReference type="NCBI Taxonomy" id="5074"/>
    <lineage>
        <taxon>Eukaryota</taxon>
        <taxon>Fungi</taxon>
        <taxon>Dikarya</taxon>
        <taxon>Ascomycota</taxon>
        <taxon>Pezizomycotina</taxon>
        <taxon>Eurotiomycetes</taxon>
        <taxon>Eurotiomycetidae</taxon>
        <taxon>Eurotiales</taxon>
        <taxon>Aspergillaceae</taxon>
        <taxon>Penicillium</taxon>
    </lineage>
</organism>